<feature type="compositionally biased region" description="Gly residues" evidence="1">
    <location>
        <begin position="45"/>
        <end position="56"/>
    </location>
</feature>
<organism evidence="2">
    <name type="scientific">Lilium longiflorum</name>
    <name type="common">Trumpet lily</name>
    <dbReference type="NCBI Taxonomy" id="4690"/>
    <lineage>
        <taxon>Eukaryota</taxon>
        <taxon>Viridiplantae</taxon>
        <taxon>Streptophyta</taxon>
        <taxon>Embryophyta</taxon>
        <taxon>Tracheophyta</taxon>
        <taxon>Spermatophyta</taxon>
        <taxon>Magnoliopsida</taxon>
        <taxon>Liliopsida</taxon>
        <taxon>Liliales</taxon>
        <taxon>Liliaceae</taxon>
        <taxon>Lilium</taxon>
    </lineage>
</organism>
<feature type="region of interest" description="Disordered" evidence="1">
    <location>
        <begin position="1"/>
        <end position="56"/>
    </location>
</feature>
<accession>B2BAA6</accession>
<name>B2BAA6_LILLO</name>
<reference evidence="2" key="2">
    <citation type="journal article" date="2008" name="J. Plant Physiol.">
        <title>Identification of anther-specific/predominant genes regulated by gibberellin during development of lily anthers.</title>
        <authorList>
            <person name="Hsu Y.F."/>
            <person name="Tzeng J.D."/>
            <person name="Liu M.C."/>
            <person name="Yei F.L."/>
            <person name="Chung M.C."/>
            <person name="Wang C.S."/>
        </authorList>
    </citation>
    <scope>NUCLEOTIDE SEQUENCE</scope>
    <source>
        <tissue evidence="2">Mature anthers</tissue>
    </source>
</reference>
<evidence type="ECO:0000313" key="2">
    <source>
        <dbReference type="EMBL" id="ABM68543.1"/>
    </source>
</evidence>
<dbReference type="AlphaFoldDB" id="B2BAA6"/>
<protein>
    <submittedName>
        <fullName evidence="2">Uncharacterized protein</fullName>
    </submittedName>
</protein>
<dbReference type="EMBL" id="EF026007">
    <property type="protein sequence ID" value="ABM68543.1"/>
    <property type="molecule type" value="mRNA"/>
</dbReference>
<proteinExistence type="evidence at transcript level"/>
<sequence>MASAGQAAAKVGSALNVKVQQQGKDRPARNSLSSLQKPTIVRATGDGGGGSKLMPE</sequence>
<reference evidence="2" key="1">
    <citation type="submission" date="2006-09" db="EMBL/GenBank/DDBJ databases">
        <authorList>
            <person name="Chen Y.-C."/>
            <person name="Tzeng J.-D."/>
            <person name="Wang C.-S."/>
        </authorList>
    </citation>
    <scope>NUCLEOTIDE SEQUENCE</scope>
    <source>
        <tissue evidence="2">Mature anthers</tissue>
    </source>
</reference>
<evidence type="ECO:0000256" key="1">
    <source>
        <dbReference type="SAM" id="MobiDB-lite"/>
    </source>
</evidence>